<name>A0A6C0K0Y0_9ZZZZ</name>
<organism evidence="1">
    <name type="scientific">viral metagenome</name>
    <dbReference type="NCBI Taxonomy" id="1070528"/>
    <lineage>
        <taxon>unclassified sequences</taxon>
        <taxon>metagenomes</taxon>
        <taxon>organismal metagenomes</taxon>
    </lineage>
</organism>
<dbReference type="EMBL" id="MN740780">
    <property type="protein sequence ID" value="QHU11203.1"/>
    <property type="molecule type" value="Genomic_DNA"/>
</dbReference>
<evidence type="ECO:0000313" key="1">
    <source>
        <dbReference type="EMBL" id="QHU11203.1"/>
    </source>
</evidence>
<protein>
    <submittedName>
        <fullName evidence="1">Uncharacterized protein</fullName>
    </submittedName>
</protein>
<reference evidence="1" key="1">
    <citation type="journal article" date="2020" name="Nature">
        <title>Giant virus diversity and host interactions through global metagenomics.</title>
        <authorList>
            <person name="Schulz F."/>
            <person name="Roux S."/>
            <person name="Paez-Espino D."/>
            <person name="Jungbluth S."/>
            <person name="Walsh D.A."/>
            <person name="Denef V.J."/>
            <person name="McMahon K.D."/>
            <person name="Konstantinidis K.T."/>
            <person name="Eloe-Fadrosh E.A."/>
            <person name="Kyrpides N.C."/>
            <person name="Woyke T."/>
        </authorList>
    </citation>
    <scope>NUCLEOTIDE SEQUENCE</scope>
    <source>
        <strain evidence="1">GVMAG-S-1101165-84</strain>
    </source>
</reference>
<dbReference type="AlphaFoldDB" id="A0A6C0K0Y0"/>
<sequence>MGVQQSKPVSEPTPFLFHVAVGAEGAAALHSAEQQDGYRTDCIQDRANGISRESMNYSANRLSLAEADVLTERIQSFTVPPPLQTLHPTVVALMPSADGGMPHTRPPNIICLPQSAAALTNSTFVHELWHLHQRAHAGQWLRFFRDAWHWKPFESELPEQLEEVRRYNPDTMETPLWIWNNEWVPVSVFLNPVTPSLKYTSVWFYNVKSRIHYRQLPKEMAAFFSSSLNANAYEHPYEVAAYMLADGCAACPAYKVLKATF</sequence>
<accession>A0A6C0K0Y0</accession>
<proteinExistence type="predicted"/>